<organism evidence="1 2">
    <name type="scientific">Meridianimarinicoccus marinus</name>
    <dbReference type="NCBI Taxonomy" id="3231483"/>
    <lineage>
        <taxon>Bacteria</taxon>
        <taxon>Pseudomonadati</taxon>
        <taxon>Pseudomonadota</taxon>
        <taxon>Alphaproteobacteria</taxon>
        <taxon>Rhodobacterales</taxon>
        <taxon>Paracoccaceae</taxon>
        <taxon>Meridianimarinicoccus</taxon>
    </lineage>
</organism>
<dbReference type="Pfam" id="PF13801">
    <property type="entry name" value="Metal_resist"/>
    <property type="match status" value="1"/>
</dbReference>
<gene>
    <name evidence="1" type="ORF">AB0T83_01720</name>
</gene>
<evidence type="ECO:0000313" key="2">
    <source>
        <dbReference type="Proteomes" id="UP001553161"/>
    </source>
</evidence>
<dbReference type="RefSeq" id="WP_366191003.1">
    <property type="nucleotide sequence ID" value="NZ_JBFBVU010000001.1"/>
</dbReference>
<reference evidence="1 2" key="1">
    <citation type="submission" date="2024-07" db="EMBL/GenBank/DDBJ databases">
        <authorList>
            <person name="Kang M."/>
        </authorList>
    </citation>
    <scope>NUCLEOTIDE SEQUENCE [LARGE SCALE GENOMIC DNA]</scope>
    <source>
        <strain evidence="1 2">DFM31</strain>
    </source>
</reference>
<evidence type="ECO:0000313" key="1">
    <source>
        <dbReference type="EMBL" id="MEV8465499.1"/>
    </source>
</evidence>
<name>A0ABV3L1R8_9RHOB</name>
<proteinExistence type="predicted"/>
<dbReference type="Proteomes" id="UP001553161">
    <property type="component" value="Unassembled WGS sequence"/>
</dbReference>
<comment type="caution">
    <text evidence="1">The sequence shown here is derived from an EMBL/GenBank/DDBJ whole genome shotgun (WGS) entry which is preliminary data.</text>
</comment>
<protein>
    <submittedName>
        <fullName evidence="1">Periplasmic heavy metal sensor</fullName>
    </submittedName>
</protein>
<dbReference type="InterPro" id="IPR025961">
    <property type="entry name" value="Metal_resist"/>
</dbReference>
<accession>A0ABV3L1R8</accession>
<dbReference type="EMBL" id="JBFBVU010000001">
    <property type="protein sequence ID" value="MEV8465499.1"/>
    <property type="molecule type" value="Genomic_DNA"/>
</dbReference>
<sequence>MPKLRHLPWLKIVLTASLALNLLVAGLVFGAVTSREESRRALPLERERAQVALLAVLPRDHRDAVRAALKSGSEARSDGREQSRADQAAFVAALRQPEVSAEEIVALLQAQRLRRSQGAEQFEVILAQEIARMSPEARADYARRLERVRRWDRDDHHDKPSKDRFH</sequence>
<keyword evidence="2" id="KW-1185">Reference proteome</keyword>